<proteinExistence type="predicted"/>
<sequence length="200" mass="22029">MTIELPSLPGLSWTHHEGQHRQDGDTLVLISDDNVDWTNDAAGAPAYHTSTSLSFDTDGPFQLSARVSVDAPRTTFDAAALTLWVDENCWAKLCFEYSPQGEEMVVSVVTDRYSDDSNGPVILDGSVWLRISTLPGAHAYAFHYSLDGTTWNFVRQFRLNTSTRPRVGLMSQAPMGPAAAARFSEITFRQTQIADVRDGS</sequence>
<dbReference type="EMBL" id="JBHLHV010000001">
    <property type="protein sequence ID" value="MFB8891669.1"/>
    <property type="molecule type" value="Genomic_DNA"/>
</dbReference>
<reference evidence="1 2" key="1">
    <citation type="submission" date="2024-08" db="EMBL/GenBank/DDBJ databases">
        <title>Heavy metals resistant antinobacteria isolated from wastewater.</title>
        <authorList>
            <person name="Roman Ponce B."/>
            <person name="Blanco Mercado M.A."/>
            <person name="Avila Aldana I.N."/>
            <person name="Morales Arrieta S."/>
        </authorList>
    </citation>
    <scope>NUCLEOTIDE SEQUENCE [LARGE SCALE GENOMIC DNA]</scope>
    <source>
        <strain evidence="2">sma-1</strain>
    </source>
</reference>
<dbReference type="Proteomes" id="UP001589643">
    <property type="component" value="Unassembled WGS sequence"/>
</dbReference>
<comment type="caution">
    <text evidence="1">The sequence shown here is derived from an EMBL/GenBank/DDBJ whole genome shotgun (WGS) entry which is preliminary data.</text>
</comment>
<dbReference type="PANTHER" id="PTHR35332">
    <property type="entry name" value="REGULATION OF ENOLASE PROTEIN 1"/>
    <property type="match status" value="1"/>
</dbReference>
<organism evidence="1 2">
    <name type="scientific">Microbacterium plantarum</name>
    <dbReference type="NCBI Taxonomy" id="1816425"/>
    <lineage>
        <taxon>Bacteria</taxon>
        <taxon>Bacillati</taxon>
        <taxon>Actinomycetota</taxon>
        <taxon>Actinomycetes</taxon>
        <taxon>Micrococcales</taxon>
        <taxon>Microbacteriaceae</taxon>
        <taxon>Microbacterium</taxon>
    </lineage>
</organism>
<keyword evidence="2" id="KW-1185">Reference proteome</keyword>
<dbReference type="Pfam" id="PF07081">
    <property type="entry name" value="DUF1349"/>
    <property type="match status" value="1"/>
</dbReference>
<dbReference type="SUPFAM" id="SSF49899">
    <property type="entry name" value="Concanavalin A-like lectins/glucanases"/>
    <property type="match status" value="1"/>
</dbReference>
<evidence type="ECO:0000313" key="1">
    <source>
        <dbReference type="EMBL" id="MFB8891669.1"/>
    </source>
</evidence>
<accession>A0ABV5ENY1</accession>
<dbReference type="InterPro" id="IPR013320">
    <property type="entry name" value="ConA-like_dom_sf"/>
</dbReference>
<dbReference type="Gene3D" id="2.60.120.200">
    <property type="match status" value="1"/>
</dbReference>
<gene>
    <name evidence="1" type="ORF">AB7P39_02305</name>
</gene>
<dbReference type="RefSeq" id="WP_378716346.1">
    <property type="nucleotide sequence ID" value="NZ_JBHLHV010000001.1"/>
</dbReference>
<evidence type="ECO:0000313" key="2">
    <source>
        <dbReference type="Proteomes" id="UP001589643"/>
    </source>
</evidence>
<dbReference type="PANTHER" id="PTHR35332:SF2">
    <property type="entry name" value="REGULATION OF ENOLASE PROTEIN 1"/>
    <property type="match status" value="1"/>
</dbReference>
<protein>
    <submittedName>
        <fullName evidence="1">DUF1349 domain-containing protein</fullName>
    </submittedName>
</protein>
<name>A0ABV5ENY1_9MICO</name>
<dbReference type="InterPro" id="IPR009784">
    <property type="entry name" value="DUF1349"/>
</dbReference>